<evidence type="ECO:0000256" key="1">
    <source>
        <dbReference type="SAM" id="Phobius"/>
    </source>
</evidence>
<proteinExistence type="predicted"/>
<keyword evidence="1" id="KW-0472">Membrane</keyword>
<dbReference type="NCBIfam" id="TIGR02458">
    <property type="entry name" value="CbtA"/>
    <property type="match status" value="1"/>
</dbReference>
<keyword evidence="1" id="KW-0812">Transmembrane</keyword>
<dbReference type="Pfam" id="PF09490">
    <property type="entry name" value="CbtA"/>
    <property type="match status" value="1"/>
</dbReference>
<dbReference type="EMBL" id="CAADFN010000103">
    <property type="protein sequence ID" value="VFK21799.1"/>
    <property type="molecule type" value="Genomic_DNA"/>
</dbReference>
<feature type="transmembrane region" description="Helical" evidence="1">
    <location>
        <begin position="179"/>
        <end position="196"/>
    </location>
</feature>
<dbReference type="AlphaFoldDB" id="A0A450WXS0"/>
<evidence type="ECO:0000313" key="2">
    <source>
        <dbReference type="EMBL" id="VFK21799.1"/>
    </source>
</evidence>
<organism evidence="2">
    <name type="scientific">Candidatus Kentrum sp. LFY</name>
    <dbReference type="NCBI Taxonomy" id="2126342"/>
    <lineage>
        <taxon>Bacteria</taxon>
        <taxon>Pseudomonadati</taxon>
        <taxon>Pseudomonadota</taxon>
        <taxon>Gammaproteobacteria</taxon>
        <taxon>Candidatus Kentrum</taxon>
    </lineage>
</organism>
<gene>
    <name evidence="2" type="ORF">BECKLFY1418C_GA0070996_11033</name>
</gene>
<keyword evidence="1" id="KW-1133">Transmembrane helix</keyword>
<feature type="transmembrane region" description="Helical" evidence="1">
    <location>
        <begin position="208"/>
        <end position="233"/>
    </location>
</feature>
<reference evidence="2" key="1">
    <citation type="submission" date="2019-02" db="EMBL/GenBank/DDBJ databases">
        <authorList>
            <person name="Gruber-Vodicka R. H."/>
            <person name="Seah K. B. B."/>
        </authorList>
    </citation>
    <scope>NUCLEOTIDE SEQUENCE</scope>
    <source>
        <strain evidence="2">BECK_BY7</strain>
    </source>
</reference>
<protein>
    <submittedName>
        <fullName evidence="2">Cobalt transporter subunit CbtA</fullName>
    </submittedName>
</protein>
<name>A0A450WXS0_9GAMM</name>
<feature type="transmembrane region" description="Helical" evidence="1">
    <location>
        <begin position="84"/>
        <end position="106"/>
    </location>
</feature>
<sequence length="239" mass="26018">MIFATFKKIFTAAALASLVAGVLLTLIQQLQVIPLILEAEVYEQAKVANGDVYAEHGQTQNHPSTHKHSDEREWQPQEGFSRNLFTAFANIVVALGFSLLLGAGAFLRDTKLDWRSGLLWGLAGYVVFFVAPSLGMPPELPGSHGPNLEHRQLWWTITVVCTGFGLAFVFFNTQNLAKIFGIVLIVTPHIVGAPQTGPHIGTAPAESIQAFIIATSIANAVFWLSMGGFYGFFYKKLAG</sequence>
<feature type="transmembrane region" description="Helical" evidence="1">
    <location>
        <begin position="118"/>
        <end position="134"/>
    </location>
</feature>
<feature type="transmembrane region" description="Helical" evidence="1">
    <location>
        <begin position="154"/>
        <end position="172"/>
    </location>
</feature>
<accession>A0A450WXS0</accession>
<dbReference type="InterPro" id="IPR012666">
    <property type="entry name" value="CbtA_put"/>
</dbReference>